<dbReference type="Gene3D" id="1.10.150.20">
    <property type="entry name" value="5' to 3' exonuclease, C-terminal subdomain"/>
    <property type="match status" value="1"/>
</dbReference>
<accession>A0A222FH57</accession>
<keyword evidence="3" id="KW-1185">Reference proteome</keyword>
<dbReference type="InterPro" id="IPR007077">
    <property type="entry name" value="TfoX_C"/>
</dbReference>
<dbReference type="Proteomes" id="UP000202440">
    <property type="component" value="Chromosome"/>
</dbReference>
<dbReference type="PANTHER" id="PTHR36121">
    <property type="entry name" value="PROTEIN SXY"/>
    <property type="match status" value="1"/>
</dbReference>
<dbReference type="AlphaFoldDB" id="A0A222FH57"/>
<sequence>MILALTDLPGIGPKAAQQLRAVGINNEHELRELGAIATYVRLQSLTPKPSLNFLYALVGALEGRRWQDVARNDKAHLQQSLQQFYRELNRPS</sequence>
<gene>
    <name evidence="2" type="ORF">CHH28_05115</name>
</gene>
<name>A0A222FH57_9GAMM</name>
<reference evidence="2 3" key="1">
    <citation type="submission" date="2017-07" db="EMBL/GenBank/DDBJ databases">
        <title>Annotated genome sequence of Bacterioplanes sanyensis isolated from Red Sea.</title>
        <authorList>
            <person name="Rehman Z.U."/>
        </authorList>
    </citation>
    <scope>NUCLEOTIDE SEQUENCE [LARGE SCALE GENOMIC DNA]</scope>
    <source>
        <strain evidence="2 3">NV9</strain>
    </source>
</reference>
<feature type="domain" description="TfoX C-terminal" evidence="1">
    <location>
        <begin position="5"/>
        <end position="80"/>
    </location>
</feature>
<protein>
    <submittedName>
        <fullName evidence="2">Competence-specific regulator</fullName>
    </submittedName>
</protein>
<dbReference type="Pfam" id="PF04994">
    <property type="entry name" value="TfoX_C"/>
    <property type="match status" value="1"/>
</dbReference>
<evidence type="ECO:0000313" key="2">
    <source>
        <dbReference type="EMBL" id="ASP38099.1"/>
    </source>
</evidence>
<organism evidence="2 3">
    <name type="scientific">Bacterioplanes sanyensis</name>
    <dbReference type="NCBI Taxonomy" id="1249553"/>
    <lineage>
        <taxon>Bacteria</taxon>
        <taxon>Pseudomonadati</taxon>
        <taxon>Pseudomonadota</taxon>
        <taxon>Gammaproteobacteria</taxon>
        <taxon>Oceanospirillales</taxon>
        <taxon>Oceanospirillaceae</taxon>
        <taxon>Bacterioplanes</taxon>
    </lineage>
</organism>
<dbReference type="PANTHER" id="PTHR36121:SF1">
    <property type="entry name" value="PROTEIN SXY"/>
    <property type="match status" value="1"/>
</dbReference>
<proteinExistence type="predicted"/>
<dbReference type="InterPro" id="IPR047525">
    <property type="entry name" value="TfoX-like"/>
</dbReference>
<dbReference type="KEGG" id="bsan:CHH28_05115"/>
<evidence type="ECO:0000259" key="1">
    <source>
        <dbReference type="Pfam" id="PF04994"/>
    </source>
</evidence>
<dbReference type="EMBL" id="CP022530">
    <property type="protein sequence ID" value="ASP38099.1"/>
    <property type="molecule type" value="Genomic_DNA"/>
</dbReference>
<evidence type="ECO:0000313" key="3">
    <source>
        <dbReference type="Proteomes" id="UP000202440"/>
    </source>
</evidence>